<evidence type="ECO:0008006" key="6">
    <source>
        <dbReference type="Google" id="ProtNLM"/>
    </source>
</evidence>
<protein>
    <recommendedName>
        <fullName evidence="6">FAD/NAD(P)-binding domain-containing protein</fullName>
    </recommendedName>
</protein>
<dbReference type="PRINTS" id="PR00411">
    <property type="entry name" value="PNDRDTASEI"/>
</dbReference>
<keyword evidence="5" id="KW-1185">Reference proteome</keyword>
<sequence length="631" mass="70538">MDFDETPSWQKAFIAVIIARSCLLSIMANQLALPTLDSLRSSVPPDVNVQAIASQWFLAFAEAMQSKSISAVIDLLVDDVFWRDMLSLTWDFHTFQSIPSVKTFLTDQLPLFTLSSFKLREDLVELQRPYPDIAWIQAFFDFETTVGIASGVFRLVPLADGSWKAHTVFTNLENLKGFPEQTGPRRDYQPNHGKWAAKRAREIECIDEEPSVVVIGGGQSGLDVAARLKMLGMKTLVVEKNERIGDNWRKRYAALCLHDPVWYDHMPYIPFPTSWPVYTPALKLADWLESYAHSMELDVWTSATVMSVIPGTKGKKWSVTVQRPDRGERTFEVNHVVFSLGFGSGIGRVPDIPGQDNFKGQILHSSHHNLATDHAGKKVVVVGACTSAHDICADYVENGVDVTMVQRSPSYIMSTREGMPRLMAIFWEGGPPTDVADRVNASYPNSLLKLVHQRVTKDIADADKELLDGLRKRGFKTTLGDDDSGFLLMAWNKGGGYYLDVGASQMIIDGKIKLKSDGPISRFTQTGLLFDDGSTLDADVVIFATGYADARHAYRALLPESLHDKMYPIWGLDKEGELNSVWREVGGRSKNAELNGIWCMMGNLALCRFHSKHLALQIKSYEEGIFGTRYQ</sequence>
<reference evidence="4" key="1">
    <citation type="journal article" date="2020" name="New Phytol.">
        <title>Comparative genomics reveals dynamic genome evolution in host specialist ectomycorrhizal fungi.</title>
        <authorList>
            <person name="Lofgren L.A."/>
            <person name="Nguyen N.H."/>
            <person name="Vilgalys R."/>
            <person name="Ruytinx J."/>
            <person name="Liao H.L."/>
            <person name="Branco S."/>
            <person name="Kuo A."/>
            <person name="LaButti K."/>
            <person name="Lipzen A."/>
            <person name="Andreopoulos W."/>
            <person name="Pangilinan J."/>
            <person name="Riley R."/>
            <person name="Hundley H."/>
            <person name="Na H."/>
            <person name="Barry K."/>
            <person name="Grigoriev I.V."/>
            <person name="Stajich J.E."/>
            <person name="Kennedy P.G."/>
        </authorList>
    </citation>
    <scope>NUCLEOTIDE SEQUENCE</scope>
    <source>
        <strain evidence="4">FC423</strain>
    </source>
</reference>
<dbReference type="SUPFAM" id="SSF51905">
    <property type="entry name" value="FAD/NAD(P)-binding domain"/>
    <property type="match status" value="1"/>
</dbReference>
<keyword evidence="3" id="KW-0560">Oxidoreductase</keyword>
<dbReference type="RefSeq" id="XP_041286277.1">
    <property type="nucleotide sequence ID" value="XM_041439062.1"/>
</dbReference>
<proteinExistence type="predicted"/>
<keyword evidence="2" id="KW-0274">FAD</keyword>
<dbReference type="AlphaFoldDB" id="A0A9P7EUA5"/>
<dbReference type="OrthoDB" id="74360at2759"/>
<dbReference type="PANTHER" id="PTHR43539:SF68">
    <property type="entry name" value="FLAVIN-BINDING MONOOXYGENASE-LIKE PROTEIN (AFU_ORTHOLOGUE AFUA_4G09220)"/>
    <property type="match status" value="1"/>
</dbReference>
<accession>A0A9P7EUA5</accession>
<evidence type="ECO:0000256" key="3">
    <source>
        <dbReference type="ARBA" id="ARBA00023002"/>
    </source>
</evidence>
<evidence type="ECO:0000256" key="1">
    <source>
        <dbReference type="ARBA" id="ARBA00022630"/>
    </source>
</evidence>
<dbReference type="GO" id="GO:0050661">
    <property type="term" value="F:NADP binding"/>
    <property type="evidence" value="ECO:0007669"/>
    <property type="project" value="InterPro"/>
</dbReference>
<keyword evidence="1" id="KW-0285">Flavoprotein</keyword>
<name>A0A9P7EUA5_9AGAM</name>
<dbReference type="Proteomes" id="UP000823399">
    <property type="component" value="Unassembled WGS sequence"/>
</dbReference>
<dbReference type="PANTHER" id="PTHR43539">
    <property type="entry name" value="FLAVIN-BINDING MONOOXYGENASE-LIKE PROTEIN (AFU_ORTHOLOGUE AFUA_4G09220)"/>
    <property type="match status" value="1"/>
</dbReference>
<dbReference type="InterPro" id="IPR050982">
    <property type="entry name" value="Auxin_biosynth/cation_transpt"/>
</dbReference>
<dbReference type="GeneID" id="64701321"/>
<evidence type="ECO:0000313" key="4">
    <source>
        <dbReference type="EMBL" id="KAG2090620.1"/>
    </source>
</evidence>
<evidence type="ECO:0000256" key="2">
    <source>
        <dbReference type="ARBA" id="ARBA00022827"/>
    </source>
</evidence>
<dbReference type="Pfam" id="PF00743">
    <property type="entry name" value="FMO-like"/>
    <property type="match status" value="1"/>
</dbReference>
<evidence type="ECO:0000313" key="5">
    <source>
        <dbReference type="Proteomes" id="UP000823399"/>
    </source>
</evidence>
<dbReference type="Gene3D" id="3.50.50.60">
    <property type="entry name" value="FAD/NAD(P)-binding domain"/>
    <property type="match status" value="2"/>
</dbReference>
<gene>
    <name evidence="4" type="ORF">F5147DRAFT_724602</name>
</gene>
<dbReference type="InterPro" id="IPR036188">
    <property type="entry name" value="FAD/NAD-bd_sf"/>
</dbReference>
<dbReference type="EMBL" id="JABBWM010000102">
    <property type="protein sequence ID" value="KAG2090620.1"/>
    <property type="molecule type" value="Genomic_DNA"/>
</dbReference>
<dbReference type="InterPro" id="IPR020946">
    <property type="entry name" value="Flavin_mOase-like"/>
</dbReference>
<organism evidence="4 5">
    <name type="scientific">Suillus discolor</name>
    <dbReference type="NCBI Taxonomy" id="1912936"/>
    <lineage>
        <taxon>Eukaryota</taxon>
        <taxon>Fungi</taxon>
        <taxon>Dikarya</taxon>
        <taxon>Basidiomycota</taxon>
        <taxon>Agaricomycotina</taxon>
        <taxon>Agaricomycetes</taxon>
        <taxon>Agaricomycetidae</taxon>
        <taxon>Boletales</taxon>
        <taxon>Suillineae</taxon>
        <taxon>Suillaceae</taxon>
        <taxon>Suillus</taxon>
    </lineage>
</organism>
<dbReference type="GO" id="GO:0004499">
    <property type="term" value="F:N,N-dimethylaniline monooxygenase activity"/>
    <property type="evidence" value="ECO:0007669"/>
    <property type="project" value="InterPro"/>
</dbReference>
<comment type="caution">
    <text evidence="4">The sequence shown here is derived from an EMBL/GenBank/DDBJ whole genome shotgun (WGS) entry which is preliminary data.</text>
</comment>
<dbReference type="GO" id="GO:0050660">
    <property type="term" value="F:flavin adenine dinucleotide binding"/>
    <property type="evidence" value="ECO:0007669"/>
    <property type="project" value="InterPro"/>
</dbReference>